<dbReference type="Proteomes" id="UP001589896">
    <property type="component" value="Unassembled WGS sequence"/>
</dbReference>
<evidence type="ECO:0000313" key="3">
    <source>
        <dbReference type="EMBL" id="MFC0680051.1"/>
    </source>
</evidence>
<dbReference type="PANTHER" id="PTHR40112">
    <property type="entry name" value="H2HPP ISOMERASE"/>
    <property type="match status" value="1"/>
</dbReference>
<evidence type="ECO:0000259" key="2">
    <source>
        <dbReference type="Pfam" id="PF07883"/>
    </source>
</evidence>
<dbReference type="InterPro" id="IPR013096">
    <property type="entry name" value="Cupin_2"/>
</dbReference>
<proteinExistence type="predicted"/>
<dbReference type="PANTHER" id="PTHR40112:SF1">
    <property type="entry name" value="H2HPP ISOMERASE"/>
    <property type="match status" value="1"/>
</dbReference>
<feature type="compositionally biased region" description="Basic and acidic residues" evidence="1">
    <location>
        <begin position="14"/>
        <end position="26"/>
    </location>
</feature>
<keyword evidence="4" id="KW-1185">Reference proteome</keyword>
<dbReference type="RefSeq" id="WP_386672417.1">
    <property type="nucleotide sequence ID" value="NZ_JBHLTG010000005.1"/>
</dbReference>
<evidence type="ECO:0000313" key="4">
    <source>
        <dbReference type="Proteomes" id="UP001589896"/>
    </source>
</evidence>
<feature type="domain" description="Cupin type-2" evidence="2">
    <location>
        <begin position="27"/>
        <end position="93"/>
    </location>
</feature>
<accession>A0ABV6RSV5</accession>
<organism evidence="3 4">
    <name type="scientific">Lysobacter korlensis</name>
    <dbReference type="NCBI Taxonomy" id="553636"/>
    <lineage>
        <taxon>Bacteria</taxon>
        <taxon>Pseudomonadati</taxon>
        <taxon>Pseudomonadota</taxon>
        <taxon>Gammaproteobacteria</taxon>
        <taxon>Lysobacterales</taxon>
        <taxon>Lysobacteraceae</taxon>
        <taxon>Lysobacter</taxon>
    </lineage>
</organism>
<dbReference type="EMBL" id="JBHLTG010000005">
    <property type="protein sequence ID" value="MFC0680051.1"/>
    <property type="molecule type" value="Genomic_DNA"/>
</dbReference>
<dbReference type="Gene3D" id="2.60.120.10">
    <property type="entry name" value="Jelly Rolls"/>
    <property type="match status" value="1"/>
</dbReference>
<evidence type="ECO:0000256" key="1">
    <source>
        <dbReference type="SAM" id="MobiDB-lite"/>
    </source>
</evidence>
<feature type="region of interest" description="Disordered" evidence="1">
    <location>
        <begin position="1"/>
        <end position="42"/>
    </location>
</feature>
<name>A0ABV6RSV5_9GAMM</name>
<dbReference type="Pfam" id="PF07883">
    <property type="entry name" value="Cupin_2"/>
    <property type="match status" value="1"/>
</dbReference>
<dbReference type="SUPFAM" id="SSF51182">
    <property type="entry name" value="RmlC-like cupins"/>
    <property type="match status" value="1"/>
</dbReference>
<dbReference type="InterPro" id="IPR011051">
    <property type="entry name" value="RmlC_Cupin_sf"/>
</dbReference>
<dbReference type="InterPro" id="IPR052535">
    <property type="entry name" value="Bacilysin_H2HPP_isomerase"/>
</dbReference>
<protein>
    <submittedName>
        <fullName evidence="3">Cupin domain-containing protein</fullName>
    </submittedName>
</protein>
<sequence>MRNRGGDSSGWCPEHWRTPMRSRSESAIDPGNNNPPHSHPNCDEVLHVIRGTIRHRVGDDYVEMGPGDTISIPAGQVHNATNTGDEEAEFLITFSTAYREVVGE</sequence>
<dbReference type="InterPro" id="IPR014710">
    <property type="entry name" value="RmlC-like_jellyroll"/>
</dbReference>
<comment type="caution">
    <text evidence="3">The sequence shown here is derived from an EMBL/GenBank/DDBJ whole genome shotgun (WGS) entry which is preliminary data.</text>
</comment>
<gene>
    <name evidence="3" type="ORF">ACFFGH_19625</name>
</gene>
<reference evidence="3 4" key="1">
    <citation type="submission" date="2024-09" db="EMBL/GenBank/DDBJ databases">
        <authorList>
            <person name="Sun Q."/>
            <person name="Mori K."/>
        </authorList>
    </citation>
    <scope>NUCLEOTIDE SEQUENCE [LARGE SCALE GENOMIC DNA]</scope>
    <source>
        <strain evidence="3 4">KCTC 23076</strain>
    </source>
</reference>